<evidence type="ECO:0000256" key="2">
    <source>
        <dbReference type="ARBA" id="ARBA00022630"/>
    </source>
</evidence>
<comment type="cofactor">
    <cofactor evidence="1">
        <name>FAD</name>
        <dbReference type="ChEBI" id="CHEBI:57692"/>
    </cofactor>
</comment>
<dbReference type="InterPro" id="IPR016156">
    <property type="entry name" value="FAD/NAD-linked_Rdtase_dimer_sf"/>
</dbReference>
<dbReference type="PRINTS" id="PR00368">
    <property type="entry name" value="FADPNR"/>
</dbReference>
<dbReference type="SUPFAM" id="SSF51905">
    <property type="entry name" value="FAD/NAD(P)-binding domain"/>
    <property type="match status" value="2"/>
</dbReference>
<evidence type="ECO:0000256" key="4">
    <source>
        <dbReference type="ARBA" id="ARBA00023002"/>
    </source>
</evidence>
<dbReference type="InterPro" id="IPR036188">
    <property type="entry name" value="FAD/NAD-bd_sf"/>
</dbReference>
<evidence type="ECO:0000259" key="7">
    <source>
        <dbReference type="Pfam" id="PF14759"/>
    </source>
</evidence>
<dbReference type="PANTHER" id="PTHR43557:SF2">
    <property type="entry name" value="RIESKE DOMAIN-CONTAINING PROTEIN-RELATED"/>
    <property type="match status" value="1"/>
</dbReference>
<organism evidence="8 9">
    <name type="scientific">Streptomyces tuirus</name>
    <dbReference type="NCBI Taxonomy" id="68278"/>
    <lineage>
        <taxon>Bacteria</taxon>
        <taxon>Bacillati</taxon>
        <taxon>Actinomycetota</taxon>
        <taxon>Actinomycetes</taxon>
        <taxon>Kitasatosporales</taxon>
        <taxon>Streptomycetaceae</taxon>
        <taxon>Streptomyces</taxon>
    </lineage>
</organism>
<feature type="region of interest" description="Disordered" evidence="5">
    <location>
        <begin position="1"/>
        <end position="54"/>
    </location>
</feature>
<feature type="compositionally biased region" description="Basic and acidic residues" evidence="5">
    <location>
        <begin position="23"/>
        <end position="40"/>
    </location>
</feature>
<dbReference type="InterPro" id="IPR050446">
    <property type="entry name" value="FAD-oxidoreductase/Apoptosis"/>
</dbReference>
<dbReference type="Proteomes" id="UP000682308">
    <property type="component" value="Unassembled WGS sequence"/>
</dbReference>
<gene>
    <name evidence="8" type="ORF">KEF29_24215</name>
</gene>
<comment type="caution">
    <text evidence="8">The sequence shown here is derived from an EMBL/GenBank/DDBJ whole genome shotgun (WGS) entry which is preliminary data.</text>
</comment>
<proteinExistence type="predicted"/>
<evidence type="ECO:0000259" key="6">
    <source>
        <dbReference type="Pfam" id="PF07992"/>
    </source>
</evidence>
<reference evidence="8 9" key="1">
    <citation type="submission" date="2021-04" db="EMBL/GenBank/DDBJ databases">
        <title>Characterization of the biosynthetic gene cluster of new lipopeptides with antitumor activity in the genome of the marine Streptomyces PHM034.</title>
        <authorList>
            <person name="Ceniceros A."/>
            <person name="Canedo L."/>
            <person name="Mendez C."/>
            <person name="Olano C."/>
            <person name="Schleissner C."/>
            <person name="Cuevas C."/>
            <person name="De La Calle F."/>
            <person name="Salas J.A."/>
        </authorList>
    </citation>
    <scope>NUCLEOTIDE SEQUENCE [LARGE SCALE GENOMIC DNA]</scope>
    <source>
        <strain evidence="8 9">PHM034</strain>
    </source>
</reference>
<dbReference type="Gene3D" id="3.50.50.60">
    <property type="entry name" value="FAD/NAD(P)-binding domain"/>
    <property type="match status" value="2"/>
</dbReference>
<dbReference type="InterPro" id="IPR023753">
    <property type="entry name" value="FAD/NAD-binding_dom"/>
</dbReference>
<dbReference type="PRINTS" id="PR00411">
    <property type="entry name" value="PNDRDTASEI"/>
</dbReference>
<dbReference type="GO" id="GO:0005737">
    <property type="term" value="C:cytoplasm"/>
    <property type="evidence" value="ECO:0007669"/>
    <property type="project" value="TreeGrafter"/>
</dbReference>
<evidence type="ECO:0000313" key="8">
    <source>
        <dbReference type="EMBL" id="MBR8641439.1"/>
    </source>
</evidence>
<feature type="domain" description="Reductase C-terminal" evidence="7">
    <location>
        <begin position="380"/>
        <end position="459"/>
    </location>
</feature>
<protein>
    <submittedName>
        <fullName evidence="8">FAD-dependent oxidoreductase</fullName>
    </submittedName>
</protein>
<dbReference type="AlphaFoldDB" id="A0A941FCT6"/>
<keyword evidence="3" id="KW-0274">FAD</keyword>
<name>A0A941FCT6_9ACTN</name>
<sequence length="463" mass="49203">MVPRPHPTLRSGSPAAHPLGVRHGQDHARLRRQDRADGRCRPPARRPVVRAAAGPSAADDLDGVVVVGAGQAGFRTAASLRECGYAGRIALVGDEDTAPYERPPLSKAYLTGDGDEDLLWLRSSEYFVRQSIDVLADRVTAIDRAARTVRLAGGGVLGYGHLVLATGARPRGLAVPGGELRGVRPLRTLAEARILRDELRRAAEVVVVGAGFVGLEFAAAARALGCAVTVVELRDRPLARAVGERTAEHFTLLHRRQGTRLLFGRRVARFLDDGTGAVAGVELTDGSRLPADVVVVGAGVEPRTELAAAAGLEVDDGIVVDARLRTGDPAISAIGDCAAFPHPAAGRRIRLESVQNAVGHARLVAERLTGQERDYGDLPWFWSEQFSSTLQIAGLADGHDTEVVLGEWPEAFSVLLFRADRLVAVETVNRPPDHMAARRLLTKGVPLTPATAAEGGFTLTPVP</sequence>
<dbReference type="InterPro" id="IPR028202">
    <property type="entry name" value="Reductase_C"/>
</dbReference>
<keyword evidence="2" id="KW-0285">Flavoprotein</keyword>
<evidence type="ECO:0000313" key="9">
    <source>
        <dbReference type="Proteomes" id="UP000682308"/>
    </source>
</evidence>
<dbReference type="GO" id="GO:0016651">
    <property type="term" value="F:oxidoreductase activity, acting on NAD(P)H"/>
    <property type="evidence" value="ECO:0007669"/>
    <property type="project" value="TreeGrafter"/>
</dbReference>
<dbReference type="Gene3D" id="3.30.390.30">
    <property type="match status" value="1"/>
</dbReference>
<evidence type="ECO:0000256" key="1">
    <source>
        <dbReference type="ARBA" id="ARBA00001974"/>
    </source>
</evidence>
<dbReference type="EMBL" id="JAGTPG010000002">
    <property type="protein sequence ID" value="MBR8641439.1"/>
    <property type="molecule type" value="Genomic_DNA"/>
</dbReference>
<evidence type="ECO:0000256" key="5">
    <source>
        <dbReference type="SAM" id="MobiDB-lite"/>
    </source>
</evidence>
<dbReference type="Pfam" id="PF07992">
    <property type="entry name" value="Pyr_redox_2"/>
    <property type="match status" value="1"/>
</dbReference>
<dbReference type="SUPFAM" id="SSF55424">
    <property type="entry name" value="FAD/NAD-linked reductases, dimerisation (C-terminal) domain"/>
    <property type="match status" value="1"/>
</dbReference>
<keyword evidence="4" id="KW-0560">Oxidoreductase</keyword>
<dbReference type="Pfam" id="PF14759">
    <property type="entry name" value="Reductase_C"/>
    <property type="match status" value="1"/>
</dbReference>
<feature type="domain" description="FAD/NAD(P)-binding" evidence="6">
    <location>
        <begin position="64"/>
        <end position="361"/>
    </location>
</feature>
<keyword evidence="9" id="KW-1185">Reference proteome</keyword>
<dbReference type="PANTHER" id="PTHR43557">
    <property type="entry name" value="APOPTOSIS-INDUCING FACTOR 1"/>
    <property type="match status" value="1"/>
</dbReference>
<accession>A0A941FCT6</accession>
<evidence type="ECO:0000256" key="3">
    <source>
        <dbReference type="ARBA" id="ARBA00022827"/>
    </source>
</evidence>